<keyword evidence="2" id="KW-0902">Two-component regulatory system</keyword>
<dbReference type="EMBL" id="RCVM01000013">
    <property type="protein sequence ID" value="RLY02686.1"/>
    <property type="molecule type" value="Genomic_DNA"/>
</dbReference>
<dbReference type="InterPro" id="IPR001789">
    <property type="entry name" value="Sig_transdc_resp-reg_receiver"/>
</dbReference>
<dbReference type="AlphaFoldDB" id="A0A3L9DMM6"/>
<dbReference type="SUPFAM" id="SSF52172">
    <property type="entry name" value="CheY-like"/>
    <property type="match status" value="1"/>
</dbReference>
<dbReference type="InterPro" id="IPR046947">
    <property type="entry name" value="LytR-like"/>
</dbReference>
<dbReference type="Proteomes" id="UP000279194">
    <property type="component" value="Unassembled WGS sequence"/>
</dbReference>
<dbReference type="Pfam" id="PF00072">
    <property type="entry name" value="Response_reg"/>
    <property type="match status" value="1"/>
</dbReference>
<evidence type="ECO:0000256" key="5">
    <source>
        <dbReference type="PROSITE-ProRule" id="PRU00169"/>
    </source>
</evidence>
<feature type="modified residue" description="4-aspartylphosphate" evidence="5">
    <location>
        <position position="60"/>
    </location>
</feature>
<proteinExistence type="predicted"/>
<dbReference type="GO" id="GO:0003677">
    <property type="term" value="F:DNA binding"/>
    <property type="evidence" value="ECO:0007669"/>
    <property type="project" value="UniProtKB-KW"/>
</dbReference>
<dbReference type="Pfam" id="PF04397">
    <property type="entry name" value="LytTR"/>
    <property type="match status" value="1"/>
</dbReference>
<dbReference type="Gene3D" id="2.40.50.1020">
    <property type="entry name" value="LytTr DNA-binding domain"/>
    <property type="match status" value="1"/>
</dbReference>
<comment type="caution">
    <text evidence="8">The sequence shown here is derived from an EMBL/GenBank/DDBJ whole genome shotgun (WGS) entry which is preliminary data.</text>
</comment>
<organism evidence="8 9">
    <name type="scientific">Streptococcus hillyeri</name>
    <dbReference type="NCBI Taxonomy" id="2282420"/>
    <lineage>
        <taxon>Bacteria</taxon>
        <taxon>Bacillati</taxon>
        <taxon>Bacillota</taxon>
        <taxon>Bacilli</taxon>
        <taxon>Lactobacillales</taxon>
        <taxon>Streptococcaceae</taxon>
        <taxon>Streptococcus</taxon>
    </lineage>
</organism>
<dbReference type="PROSITE" id="PS50930">
    <property type="entry name" value="HTH_LYTTR"/>
    <property type="match status" value="1"/>
</dbReference>
<dbReference type="PANTHER" id="PTHR37299:SF3">
    <property type="entry name" value="STAGE 0 SPORULATION PROTEIN A HOMOLOG"/>
    <property type="match status" value="1"/>
</dbReference>
<keyword evidence="1" id="KW-0963">Cytoplasm</keyword>
<keyword evidence="9" id="KW-1185">Reference proteome</keyword>
<feature type="domain" description="Response regulatory" evidence="6">
    <location>
        <begin position="3"/>
        <end position="127"/>
    </location>
</feature>
<dbReference type="PROSITE" id="PS50110">
    <property type="entry name" value="RESPONSE_REGULATORY"/>
    <property type="match status" value="1"/>
</dbReference>
<evidence type="ECO:0000256" key="3">
    <source>
        <dbReference type="ARBA" id="ARBA00023159"/>
    </source>
</evidence>
<keyword evidence="3" id="KW-0010">Activator</keyword>
<dbReference type="SMART" id="SM00850">
    <property type="entry name" value="LytTR"/>
    <property type="match status" value="1"/>
</dbReference>
<dbReference type="InterPro" id="IPR007492">
    <property type="entry name" value="LytTR_DNA-bd_dom"/>
</dbReference>
<dbReference type="GO" id="GO:0000156">
    <property type="term" value="F:phosphorelay response regulator activity"/>
    <property type="evidence" value="ECO:0007669"/>
    <property type="project" value="InterPro"/>
</dbReference>
<evidence type="ECO:0000259" key="6">
    <source>
        <dbReference type="PROSITE" id="PS50110"/>
    </source>
</evidence>
<gene>
    <name evidence="8" type="ORF">EAF07_07205</name>
</gene>
<evidence type="ECO:0000256" key="2">
    <source>
        <dbReference type="ARBA" id="ARBA00023012"/>
    </source>
</evidence>
<sequence>MLNIFILEDNLQQQFRLEKIVAGILTNRGIKARHLNVFEKPSQLLDSISEKGSHQLFLLDIEIKDELRKGLDLAKEIRALDPLAHIVFVTTHSEFLTLTYRYKVSALDFIDKGQNDAELTECLEEVVSYVLEQLTGVPQEDIFLFKTAYAHIQVPFRDIFYFETSEKSHKINLRTKTERLEFYGKLSDIIALDKRLYQSHRSYVVNPENILALNYKDNVAVFPDKETCLVSRLKMKGLKQRILESSTKKG</sequence>
<evidence type="ECO:0000256" key="4">
    <source>
        <dbReference type="ARBA" id="ARBA00037164"/>
    </source>
</evidence>
<evidence type="ECO:0000256" key="1">
    <source>
        <dbReference type="ARBA" id="ARBA00022490"/>
    </source>
</evidence>
<dbReference type="CDD" id="cd17533">
    <property type="entry name" value="REC_LytTR_AgrA-like"/>
    <property type="match status" value="1"/>
</dbReference>
<dbReference type="SMART" id="SM00448">
    <property type="entry name" value="REC"/>
    <property type="match status" value="1"/>
</dbReference>
<reference evidence="8 9" key="1">
    <citation type="submission" date="2018-10" db="EMBL/GenBank/DDBJ databases">
        <title>Streptococcus hillyeri sp. nov., isolated from equine tracheal sample.</title>
        <authorList>
            <person name="Macfadyen A.C."/>
            <person name="Waller A."/>
            <person name="Paterson G.K."/>
        </authorList>
    </citation>
    <scope>NUCLEOTIDE SEQUENCE [LARGE SCALE GENOMIC DNA]</scope>
    <source>
        <strain evidence="8 9">28462</strain>
    </source>
</reference>
<dbReference type="InterPro" id="IPR011006">
    <property type="entry name" value="CheY-like_superfamily"/>
</dbReference>
<dbReference type="PANTHER" id="PTHR37299">
    <property type="entry name" value="TRANSCRIPTIONAL REGULATOR-RELATED"/>
    <property type="match status" value="1"/>
</dbReference>
<evidence type="ECO:0000313" key="8">
    <source>
        <dbReference type="EMBL" id="RLY02686.1"/>
    </source>
</evidence>
<comment type="function">
    <text evidence="4">Required for high-level post-exponential phase expression of a series of secreted proteins.</text>
</comment>
<feature type="domain" description="HTH LytTR-type" evidence="7">
    <location>
        <begin position="143"/>
        <end position="244"/>
    </location>
</feature>
<dbReference type="OrthoDB" id="9809318at2"/>
<name>A0A3L9DMM6_9STRE</name>
<accession>A0A3L9DMM6</accession>
<keyword evidence="8" id="KW-0238">DNA-binding</keyword>
<dbReference type="RefSeq" id="WP_121835904.1">
    <property type="nucleotide sequence ID" value="NZ_CP163513.1"/>
</dbReference>
<evidence type="ECO:0000259" key="7">
    <source>
        <dbReference type="PROSITE" id="PS50930"/>
    </source>
</evidence>
<protein>
    <submittedName>
        <fullName evidence="8">DNA-binding response regulator</fullName>
    </submittedName>
</protein>
<dbReference type="Gene3D" id="3.40.50.2300">
    <property type="match status" value="1"/>
</dbReference>
<evidence type="ECO:0000313" key="9">
    <source>
        <dbReference type="Proteomes" id="UP000279194"/>
    </source>
</evidence>
<keyword evidence="5" id="KW-0597">Phosphoprotein</keyword>